<dbReference type="Proteomes" id="UP000515808">
    <property type="component" value="Chromosome"/>
</dbReference>
<feature type="domain" description="Glycosyltransferase 2-like" evidence="2">
    <location>
        <begin position="6"/>
        <end position="143"/>
    </location>
</feature>
<dbReference type="KEGG" id="ppec:H9W90_13445"/>
<dbReference type="PANTHER" id="PTHR22916">
    <property type="entry name" value="GLYCOSYLTRANSFERASE"/>
    <property type="match status" value="1"/>
</dbReference>
<dbReference type="SUPFAM" id="SSF53448">
    <property type="entry name" value="Nucleotide-diphospho-sugar transferases"/>
    <property type="match status" value="1"/>
</dbReference>
<dbReference type="GO" id="GO:0016758">
    <property type="term" value="F:hexosyltransferase activity"/>
    <property type="evidence" value="ECO:0007669"/>
    <property type="project" value="UniProtKB-ARBA"/>
</dbReference>
<evidence type="ECO:0000313" key="3">
    <source>
        <dbReference type="EMBL" id="QNM85182.1"/>
    </source>
</evidence>
<evidence type="ECO:0000313" key="4">
    <source>
        <dbReference type="Proteomes" id="UP000515808"/>
    </source>
</evidence>
<name>A0A7G9L983_9FLAO</name>
<sequence>MKPFLSIITATFNNEKTLEETINSILNQKYTDFEYIIVDGKSTDNTTAIIKKYEPIFKQKNISFKWISEIDTGIYNAWNKGLKIATGNWISFLGSDDVYLDNALDKYVKKIIEEKNADFVYSKVKLINNNKEVIYIVSDTWKWNQFKRYMKIAHVGAFHNRKYFDTYGIFDESYKISGDYELLLRAKSCLKTTFINEFTAEMKDGGVSNKNVFKAFKEVKKAKINTAGISTIVAFFDFYFSLFKYYLSTFVKKLIK</sequence>
<dbReference type="RefSeq" id="WP_187482095.1">
    <property type="nucleotide sequence ID" value="NZ_CP060695.1"/>
</dbReference>
<gene>
    <name evidence="3" type="ORF">H9W90_13445</name>
</gene>
<proteinExistence type="predicted"/>
<accession>A0A7G9L983</accession>
<keyword evidence="1" id="KW-1133">Transmembrane helix</keyword>
<reference evidence="3 4" key="1">
    <citation type="submission" date="2020-08" db="EMBL/GenBank/DDBJ databases">
        <title>Polaribacter sp. L12M9 isolated from gut of the Korean scallop.</title>
        <authorList>
            <person name="Jeong Y.S."/>
        </authorList>
    </citation>
    <scope>NUCLEOTIDE SEQUENCE [LARGE SCALE GENOMIC DNA]</scope>
    <source>
        <strain evidence="3 4">L12M9</strain>
    </source>
</reference>
<feature type="transmembrane region" description="Helical" evidence="1">
    <location>
        <begin position="227"/>
        <end position="247"/>
    </location>
</feature>
<evidence type="ECO:0000259" key="2">
    <source>
        <dbReference type="Pfam" id="PF00535"/>
    </source>
</evidence>
<keyword evidence="3" id="KW-0808">Transferase</keyword>
<dbReference type="Gene3D" id="3.90.550.10">
    <property type="entry name" value="Spore Coat Polysaccharide Biosynthesis Protein SpsA, Chain A"/>
    <property type="match status" value="1"/>
</dbReference>
<dbReference type="EMBL" id="CP060695">
    <property type="protein sequence ID" value="QNM85182.1"/>
    <property type="molecule type" value="Genomic_DNA"/>
</dbReference>
<dbReference type="Pfam" id="PF00535">
    <property type="entry name" value="Glycos_transf_2"/>
    <property type="match status" value="1"/>
</dbReference>
<keyword evidence="4" id="KW-1185">Reference proteome</keyword>
<protein>
    <submittedName>
        <fullName evidence="3">Glycosyltransferase</fullName>
    </submittedName>
</protein>
<dbReference type="AlphaFoldDB" id="A0A7G9L983"/>
<dbReference type="CDD" id="cd06433">
    <property type="entry name" value="GT_2_WfgS_like"/>
    <property type="match status" value="1"/>
</dbReference>
<evidence type="ECO:0000256" key="1">
    <source>
        <dbReference type="SAM" id="Phobius"/>
    </source>
</evidence>
<organism evidence="3 4">
    <name type="scientific">Polaribacter pectinis</name>
    <dbReference type="NCBI Taxonomy" id="2738844"/>
    <lineage>
        <taxon>Bacteria</taxon>
        <taxon>Pseudomonadati</taxon>
        <taxon>Bacteroidota</taxon>
        <taxon>Flavobacteriia</taxon>
        <taxon>Flavobacteriales</taxon>
        <taxon>Flavobacteriaceae</taxon>
    </lineage>
</organism>
<dbReference type="InterPro" id="IPR001173">
    <property type="entry name" value="Glyco_trans_2-like"/>
</dbReference>
<keyword evidence="1" id="KW-0812">Transmembrane</keyword>
<dbReference type="InterPro" id="IPR029044">
    <property type="entry name" value="Nucleotide-diphossugar_trans"/>
</dbReference>
<keyword evidence="1" id="KW-0472">Membrane</keyword>
<dbReference type="PANTHER" id="PTHR22916:SF67">
    <property type="entry name" value="COLANIC ACID BIOSYNTHESIS GLYCOSYL TRANSFERASE WCAE-RELATED"/>
    <property type="match status" value="1"/>
</dbReference>